<dbReference type="InterPro" id="IPR000315">
    <property type="entry name" value="Znf_B-box"/>
</dbReference>
<gene>
    <name evidence="2" type="ORF">CEUTPL_LOCUS3894</name>
</gene>
<evidence type="ECO:0000313" key="2">
    <source>
        <dbReference type="EMBL" id="CAG9763225.1"/>
    </source>
</evidence>
<reference evidence="2" key="1">
    <citation type="submission" date="2022-01" db="EMBL/GenBank/DDBJ databases">
        <authorList>
            <person name="King R."/>
        </authorList>
    </citation>
    <scope>NUCLEOTIDE SEQUENCE</scope>
</reference>
<dbReference type="Pfam" id="PF00643">
    <property type="entry name" value="zf-B_box"/>
    <property type="match status" value="1"/>
</dbReference>
<dbReference type="Gene3D" id="3.30.160.60">
    <property type="entry name" value="Classic Zinc Finger"/>
    <property type="match status" value="1"/>
</dbReference>
<dbReference type="EMBL" id="OU892289">
    <property type="protein sequence ID" value="CAG9763225.1"/>
    <property type="molecule type" value="Genomic_DNA"/>
</dbReference>
<dbReference type="AlphaFoldDB" id="A0A9N9QM29"/>
<feature type="domain" description="B box-type" evidence="1">
    <location>
        <begin position="7"/>
        <end position="43"/>
    </location>
</feature>
<accession>A0A9N9QM29</accession>
<sequence length="161" mass="18920">MNQPDLVKCGDHDLENSLYCLQCFTDLCLECYRTHRKDHEVQALDVALLKIRYRHEPLLEELKVVDEEVNWELVYKLPGGIPINEQFVAEILEFHQECVLHPYTVQRWYLACGSCLRKVCYQCFYINGFSLKSAYDSLVYHHRMVRNWGVEGSDDGYFSGC</sequence>
<keyword evidence="3" id="KW-1185">Reference proteome</keyword>
<organism evidence="2 3">
    <name type="scientific">Ceutorhynchus assimilis</name>
    <name type="common">cabbage seed weevil</name>
    <dbReference type="NCBI Taxonomy" id="467358"/>
    <lineage>
        <taxon>Eukaryota</taxon>
        <taxon>Metazoa</taxon>
        <taxon>Ecdysozoa</taxon>
        <taxon>Arthropoda</taxon>
        <taxon>Hexapoda</taxon>
        <taxon>Insecta</taxon>
        <taxon>Pterygota</taxon>
        <taxon>Neoptera</taxon>
        <taxon>Endopterygota</taxon>
        <taxon>Coleoptera</taxon>
        <taxon>Polyphaga</taxon>
        <taxon>Cucujiformia</taxon>
        <taxon>Curculionidae</taxon>
        <taxon>Ceutorhynchinae</taxon>
        <taxon>Ceutorhynchus</taxon>
    </lineage>
</organism>
<name>A0A9N9QM29_9CUCU</name>
<evidence type="ECO:0000259" key="1">
    <source>
        <dbReference type="Pfam" id="PF00643"/>
    </source>
</evidence>
<dbReference type="GO" id="GO:0008270">
    <property type="term" value="F:zinc ion binding"/>
    <property type="evidence" value="ECO:0007669"/>
    <property type="project" value="InterPro"/>
</dbReference>
<dbReference type="Proteomes" id="UP001152799">
    <property type="component" value="Chromosome 13"/>
</dbReference>
<dbReference type="SUPFAM" id="SSF57845">
    <property type="entry name" value="B-box zinc-binding domain"/>
    <property type="match status" value="1"/>
</dbReference>
<protein>
    <recommendedName>
        <fullName evidence="1">B box-type domain-containing protein</fullName>
    </recommendedName>
</protein>
<proteinExistence type="predicted"/>
<evidence type="ECO:0000313" key="3">
    <source>
        <dbReference type="Proteomes" id="UP001152799"/>
    </source>
</evidence>